<evidence type="ECO:0000256" key="6">
    <source>
        <dbReference type="ARBA" id="ARBA00023098"/>
    </source>
</evidence>
<comment type="function">
    <text evidence="8">Transfers the 4'-phosphopantetheine moiety from coenzyme A to a Ser of acyl-carrier-protein.</text>
</comment>
<gene>
    <name evidence="8" type="primary">acpS</name>
    <name evidence="10" type="ORF">SKUN_00677</name>
</gene>
<dbReference type="EMBL" id="CP010899">
    <property type="protein sequence ID" value="ALA97570.1"/>
    <property type="molecule type" value="Genomic_DNA"/>
</dbReference>
<feature type="binding site" evidence="8">
    <location>
        <position position="55"/>
    </location>
    <ligand>
        <name>Mg(2+)</name>
        <dbReference type="ChEBI" id="CHEBI:18420"/>
    </ligand>
</feature>
<dbReference type="InterPro" id="IPR002582">
    <property type="entry name" value="ACPS"/>
</dbReference>
<keyword evidence="5 8" id="KW-0460">Magnesium</keyword>
<dbReference type="KEGG" id="skn:SKUN_00677"/>
<evidence type="ECO:0000256" key="5">
    <source>
        <dbReference type="ARBA" id="ARBA00022842"/>
    </source>
</evidence>
<dbReference type="EC" id="2.7.8.7" evidence="8"/>
<dbReference type="PATRIC" id="fig|273035.7.peg.820"/>
<keyword evidence="3 8" id="KW-0479">Metal-binding</keyword>
<accession>A0A0K2JG49</accession>
<dbReference type="RefSeq" id="WP_053390814.1">
    <property type="nucleotide sequence ID" value="NZ_CP010899.1"/>
</dbReference>
<evidence type="ECO:0000259" key="9">
    <source>
        <dbReference type="Pfam" id="PF01648"/>
    </source>
</evidence>
<dbReference type="SUPFAM" id="SSF56214">
    <property type="entry name" value="4'-phosphopantetheinyl transferase"/>
    <property type="match status" value="1"/>
</dbReference>
<keyword evidence="7 8" id="KW-0275">Fatty acid biosynthesis</keyword>
<dbReference type="HAMAP" id="MF_00101">
    <property type="entry name" value="AcpS"/>
    <property type="match status" value="1"/>
</dbReference>
<name>A0A0K2JG49_SPIKU</name>
<feature type="domain" description="4'-phosphopantetheinyl transferase" evidence="9">
    <location>
        <begin position="5"/>
        <end position="107"/>
    </location>
</feature>
<keyword evidence="6 8" id="KW-0443">Lipid metabolism</keyword>
<comment type="subcellular location">
    <subcellularLocation>
        <location evidence="8">Cytoplasm</location>
    </subcellularLocation>
</comment>
<dbReference type="Proteomes" id="UP000062963">
    <property type="component" value="Chromosome"/>
</dbReference>
<dbReference type="Pfam" id="PF01648">
    <property type="entry name" value="ACPS"/>
    <property type="match status" value="1"/>
</dbReference>
<evidence type="ECO:0000256" key="2">
    <source>
        <dbReference type="ARBA" id="ARBA00022679"/>
    </source>
</evidence>
<dbReference type="Gene3D" id="3.90.470.20">
    <property type="entry name" value="4'-phosphopantetheinyl transferase domain"/>
    <property type="match status" value="1"/>
</dbReference>
<comment type="catalytic activity">
    <reaction evidence="8">
        <text>apo-[ACP] + CoA = holo-[ACP] + adenosine 3',5'-bisphosphate + H(+)</text>
        <dbReference type="Rhea" id="RHEA:12068"/>
        <dbReference type="Rhea" id="RHEA-COMP:9685"/>
        <dbReference type="Rhea" id="RHEA-COMP:9690"/>
        <dbReference type="ChEBI" id="CHEBI:15378"/>
        <dbReference type="ChEBI" id="CHEBI:29999"/>
        <dbReference type="ChEBI" id="CHEBI:57287"/>
        <dbReference type="ChEBI" id="CHEBI:58343"/>
        <dbReference type="ChEBI" id="CHEBI:64479"/>
        <dbReference type="EC" id="2.7.8.7"/>
    </reaction>
</comment>
<reference evidence="10 11" key="1">
    <citation type="journal article" date="2015" name="Genome Announc.">
        <title>Complete Genome Sequence of Spiroplasma kunkelii Strain CR2-3x, Causal Agent of Corn Stunt Disease in Zea mays L.</title>
        <authorList>
            <person name="Davis R.E."/>
            <person name="Shao J."/>
            <person name="Dally E.L."/>
            <person name="Zhao Y."/>
            <person name="Gasparich G.E."/>
            <person name="Gaynor B.J."/>
            <person name="Athey J.C."/>
            <person name="Harrison N.A."/>
            <person name="Donofrio N."/>
        </authorList>
    </citation>
    <scope>NUCLEOTIDE SEQUENCE [LARGE SCALE GENOMIC DNA]</scope>
    <source>
        <strain evidence="10 11">CR2-3x</strain>
    </source>
</reference>
<evidence type="ECO:0000313" key="10">
    <source>
        <dbReference type="EMBL" id="ALA97570.1"/>
    </source>
</evidence>
<keyword evidence="4 8" id="KW-0276">Fatty acid metabolism</keyword>
<sequence>MIKNVGIDIIQNKRIKLSTAFIQKVLSPAEIKQYATFFDKNAQRQFLAGRWAAKEALVKALESKLILNQVTICLKDDNNLHAEGLSLEQNELVHVSISHEREYSVGFAIFSTF</sequence>
<keyword evidence="11" id="KW-1185">Reference proteome</keyword>
<dbReference type="GO" id="GO:0000287">
    <property type="term" value="F:magnesium ion binding"/>
    <property type="evidence" value="ECO:0007669"/>
    <property type="project" value="UniProtKB-UniRule"/>
</dbReference>
<dbReference type="InterPro" id="IPR037143">
    <property type="entry name" value="4-PPantetheinyl_Trfase_dom_sf"/>
</dbReference>
<evidence type="ECO:0000256" key="3">
    <source>
        <dbReference type="ARBA" id="ARBA00022723"/>
    </source>
</evidence>
<dbReference type="STRING" id="273035.SKUN_00677"/>
<dbReference type="GO" id="GO:0006633">
    <property type="term" value="P:fatty acid biosynthetic process"/>
    <property type="evidence" value="ECO:0007669"/>
    <property type="project" value="UniProtKB-UniRule"/>
</dbReference>
<evidence type="ECO:0000256" key="1">
    <source>
        <dbReference type="ARBA" id="ARBA00022516"/>
    </source>
</evidence>
<evidence type="ECO:0000256" key="4">
    <source>
        <dbReference type="ARBA" id="ARBA00022832"/>
    </source>
</evidence>
<keyword evidence="8" id="KW-0963">Cytoplasm</keyword>
<dbReference type="OrthoDB" id="389495at2"/>
<proteinExistence type="inferred from homology"/>
<feature type="binding site" evidence="8">
    <location>
        <position position="8"/>
    </location>
    <ligand>
        <name>Mg(2+)</name>
        <dbReference type="ChEBI" id="CHEBI:18420"/>
    </ligand>
</feature>
<dbReference type="InterPro" id="IPR008278">
    <property type="entry name" value="4-PPantetheinyl_Trfase_dom"/>
</dbReference>
<comment type="similarity">
    <text evidence="8">Belongs to the P-Pant transferase superfamily. AcpS family.</text>
</comment>
<keyword evidence="1 8" id="KW-0444">Lipid biosynthesis</keyword>
<dbReference type="GO" id="GO:0008897">
    <property type="term" value="F:holo-[acyl-carrier-protein] synthase activity"/>
    <property type="evidence" value="ECO:0007669"/>
    <property type="project" value="UniProtKB-UniRule"/>
</dbReference>
<comment type="cofactor">
    <cofactor evidence="8">
        <name>Mg(2+)</name>
        <dbReference type="ChEBI" id="CHEBI:18420"/>
    </cofactor>
</comment>
<evidence type="ECO:0000313" key="11">
    <source>
        <dbReference type="Proteomes" id="UP000062963"/>
    </source>
</evidence>
<dbReference type="GO" id="GO:0005737">
    <property type="term" value="C:cytoplasm"/>
    <property type="evidence" value="ECO:0007669"/>
    <property type="project" value="UniProtKB-SubCell"/>
</dbReference>
<protein>
    <recommendedName>
        <fullName evidence="8">Holo-[acyl-carrier-protein] synthase</fullName>
        <shortName evidence="8">Holo-ACP synthase</shortName>
        <ecNumber evidence="8">2.7.8.7</ecNumber>
    </recommendedName>
    <alternativeName>
        <fullName evidence="8">4'-phosphopantetheinyl transferase AcpS</fullName>
    </alternativeName>
</protein>
<dbReference type="InterPro" id="IPR004568">
    <property type="entry name" value="Ppantetheine-prot_Trfase_dom"/>
</dbReference>
<dbReference type="NCBIfam" id="TIGR00556">
    <property type="entry name" value="pantethn_trn"/>
    <property type="match status" value="1"/>
</dbReference>
<keyword evidence="2 8" id="KW-0808">Transferase</keyword>
<dbReference type="AlphaFoldDB" id="A0A0K2JG49"/>
<organism evidence="10 11">
    <name type="scientific">Spiroplasma kunkelii CR2-3x</name>
    <dbReference type="NCBI Taxonomy" id="273035"/>
    <lineage>
        <taxon>Bacteria</taxon>
        <taxon>Bacillati</taxon>
        <taxon>Mycoplasmatota</taxon>
        <taxon>Mollicutes</taxon>
        <taxon>Entomoplasmatales</taxon>
        <taxon>Spiroplasmataceae</taxon>
        <taxon>Spiroplasma</taxon>
    </lineage>
</organism>
<evidence type="ECO:0000256" key="8">
    <source>
        <dbReference type="HAMAP-Rule" id="MF_00101"/>
    </source>
</evidence>
<evidence type="ECO:0000256" key="7">
    <source>
        <dbReference type="ARBA" id="ARBA00023160"/>
    </source>
</evidence>